<dbReference type="PROSITE" id="PS50893">
    <property type="entry name" value="ABC_TRANSPORTER_2"/>
    <property type="match status" value="1"/>
</dbReference>
<name>K2FX08_9BACT</name>
<dbReference type="Gene3D" id="3.40.50.300">
    <property type="entry name" value="P-loop containing nucleotide triphosphate hydrolases"/>
    <property type="match status" value="1"/>
</dbReference>
<dbReference type="GO" id="GO:0016887">
    <property type="term" value="F:ATP hydrolysis activity"/>
    <property type="evidence" value="ECO:0007669"/>
    <property type="project" value="InterPro"/>
</dbReference>
<dbReference type="PANTHER" id="PTHR42781:SF4">
    <property type="entry name" value="SPERMIDINE_PUTRESCINE IMPORT ATP-BINDING PROTEIN POTA"/>
    <property type="match status" value="1"/>
</dbReference>
<dbReference type="InterPro" id="IPR003439">
    <property type="entry name" value="ABC_transporter-like_ATP-bd"/>
</dbReference>
<organism evidence="3">
    <name type="scientific">uncultured bacterium</name>
    <name type="common">gcode 4</name>
    <dbReference type="NCBI Taxonomy" id="1234023"/>
    <lineage>
        <taxon>Bacteria</taxon>
        <taxon>environmental samples</taxon>
    </lineage>
</organism>
<dbReference type="PANTHER" id="PTHR42781">
    <property type="entry name" value="SPERMIDINE/PUTRESCINE IMPORT ATP-BINDING PROTEIN POTA"/>
    <property type="match status" value="1"/>
</dbReference>
<dbReference type="InterPro" id="IPR027417">
    <property type="entry name" value="P-loop_NTPase"/>
</dbReference>
<proteinExistence type="predicted"/>
<dbReference type="InterPro" id="IPR050093">
    <property type="entry name" value="ABC_SmlMolc_Importer"/>
</dbReference>
<comment type="caution">
    <text evidence="3">The sequence shown here is derived from an EMBL/GenBank/DDBJ whole genome shotgun (WGS) entry which is preliminary data.</text>
</comment>
<reference evidence="3" key="1">
    <citation type="journal article" date="2012" name="Science">
        <title>Fermentation, hydrogen, and sulfur metabolism in multiple uncultivated bacterial phyla.</title>
        <authorList>
            <person name="Wrighton K.C."/>
            <person name="Thomas B.C."/>
            <person name="Sharon I."/>
            <person name="Miller C.S."/>
            <person name="Castelle C.J."/>
            <person name="VerBerkmoes N.C."/>
            <person name="Wilkins M.J."/>
            <person name="Hettich R.L."/>
            <person name="Lipton M.S."/>
            <person name="Williams K.H."/>
            <person name="Long P.E."/>
            <person name="Banfield J.F."/>
        </authorList>
    </citation>
    <scope>NUCLEOTIDE SEQUENCE [LARGE SCALE GENOMIC DNA]</scope>
</reference>
<gene>
    <name evidence="3" type="ORF">ACD_4C00300G0003</name>
</gene>
<evidence type="ECO:0000313" key="3">
    <source>
        <dbReference type="EMBL" id="EKE26412.1"/>
    </source>
</evidence>
<dbReference type="AlphaFoldDB" id="K2FX08"/>
<keyword evidence="1" id="KW-0813">Transport</keyword>
<accession>K2FX08</accession>
<dbReference type="Pfam" id="PF00005">
    <property type="entry name" value="ABC_tran"/>
    <property type="match status" value="1"/>
</dbReference>
<evidence type="ECO:0000256" key="1">
    <source>
        <dbReference type="ARBA" id="ARBA00022448"/>
    </source>
</evidence>
<evidence type="ECO:0000259" key="2">
    <source>
        <dbReference type="PROSITE" id="PS50893"/>
    </source>
</evidence>
<dbReference type="GO" id="GO:0005524">
    <property type="term" value="F:ATP binding"/>
    <property type="evidence" value="ECO:0007669"/>
    <property type="project" value="InterPro"/>
</dbReference>
<dbReference type="EMBL" id="AMFJ01000816">
    <property type="protein sequence ID" value="EKE26412.1"/>
    <property type="molecule type" value="Genomic_DNA"/>
</dbReference>
<feature type="domain" description="ABC transporter" evidence="2">
    <location>
        <begin position="2"/>
        <end position="209"/>
    </location>
</feature>
<dbReference type="SUPFAM" id="SSF52540">
    <property type="entry name" value="P-loop containing nucleoside triphosphate hydrolases"/>
    <property type="match status" value="1"/>
</dbReference>
<protein>
    <recommendedName>
        <fullName evidence="2">ABC transporter domain-containing protein</fullName>
    </recommendedName>
</protein>
<sequence>MIKISNLSLRYNSSEKNILENVFFDVLDWEVVAVVWKSWIGKTSLLYAIWNIFNKNEVVLSGNIYFWIENPRIRIVFQNHNLLPYYNVYQNLFICLKQIWVTKKEANRRIKDILDLVWLLEFMYYLPDELSIWMQQRINLARAIICEPDILLLDEPFSSLDKNTKKGLYELFQKIQKEKNMTCILVAHDEKEVNILANRIYDLNLKRFINA</sequence>